<evidence type="ECO:0000256" key="10">
    <source>
        <dbReference type="ARBA" id="ARBA00023306"/>
    </source>
</evidence>
<dbReference type="Gene3D" id="1.20.1060.20">
    <property type="match status" value="1"/>
</dbReference>
<dbReference type="OMA" id="CPALDNM"/>
<dbReference type="GO" id="GO:0051301">
    <property type="term" value="P:cell division"/>
    <property type="evidence" value="ECO:0007669"/>
    <property type="project" value="UniProtKB-KW"/>
</dbReference>
<comment type="caution">
    <text evidence="15">The sequence shown here is derived from an EMBL/GenBank/DDBJ whole genome shotgun (WGS) entry which is preliminary data.</text>
</comment>
<evidence type="ECO:0000256" key="6">
    <source>
        <dbReference type="ARBA" id="ARBA00022840"/>
    </source>
</evidence>
<keyword evidence="4" id="KW-0547">Nucleotide-binding</keyword>
<dbReference type="GO" id="GO:0005634">
    <property type="term" value="C:nucleus"/>
    <property type="evidence" value="ECO:0007669"/>
    <property type="project" value="UniProtKB-SubCell"/>
</dbReference>
<evidence type="ECO:0000256" key="8">
    <source>
        <dbReference type="ARBA" id="ARBA00023067"/>
    </source>
</evidence>
<dbReference type="InterPro" id="IPR027417">
    <property type="entry name" value="P-loop_NTPase"/>
</dbReference>
<evidence type="ECO:0000256" key="5">
    <source>
        <dbReference type="ARBA" id="ARBA00022776"/>
    </source>
</evidence>
<dbReference type="InterPro" id="IPR010935">
    <property type="entry name" value="SMC_hinge"/>
</dbReference>
<dbReference type="GO" id="GO:0007076">
    <property type="term" value="P:mitotic chromosome condensation"/>
    <property type="evidence" value="ECO:0007669"/>
    <property type="project" value="TreeGrafter"/>
</dbReference>
<evidence type="ECO:0000313" key="15">
    <source>
        <dbReference type="EMBL" id="EAN32403.1"/>
    </source>
</evidence>
<dbReference type="Proteomes" id="UP000001949">
    <property type="component" value="Unassembled WGS sequence"/>
</dbReference>
<keyword evidence="9 11" id="KW-0539">Nucleus</keyword>
<keyword evidence="8" id="KW-0226">DNA condensation</keyword>
<evidence type="ECO:0000256" key="9">
    <source>
        <dbReference type="ARBA" id="ARBA00023242"/>
    </source>
</evidence>
<dbReference type="Gene3D" id="1.10.287.1490">
    <property type="match status" value="2"/>
</dbReference>
<evidence type="ECO:0000256" key="7">
    <source>
        <dbReference type="ARBA" id="ARBA00023054"/>
    </source>
</evidence>
<feature type="coiled-coil region" evidence="12">
    <location>
        <begin position="746"/>
        <end position="773"/>
    </location>
</feature>
<dbReference type="GO" id="GO:0000796">
    <property type="term" value="C:condensin complex"/>
    <property type="evidence" value="ECO:0007669"/>
    <property type="project" value="TreeGrafter"/>
</dbReference>
<dbReference type="SUPFAM" id="SSF57997">
    <property type="entry name" value="Tropomyosin"/>
    <property type="match status" value="2"/>
</dbReference>
<feature type="compositionally biased region" description="Polar residues" evidence="13">
    <location>
        <begin position="1"/>
        <end position="14"/>
    </location>
</feature>
<keyword evidence="7 12" id="KW-0175">Coiled coil</keyword>
<dbReference type="SUPFAM" id="SSF75553">
    <property type="entry name" value="Smc hinge domain"/>
    <property type="match status" value="1"/>
</dbReference>
<dbReference type="GeneID" id="3501549"/>
<name>Q4N620_THEPA</name>
<feature type="compositionally biased region" description="Low complexity" evidence="13">
    <location>
        <begin position="1078"/>
        <end position="1101"/>
    </location>
</feature>
<feature type="coiled-coil region" evidence="12">
    <location>
        <begin position="322"/>
        <end position="479"/>
    </location>
</feature>
<dbReference type="InterPro" id="IPR036277">
    <property type="entry name" value="SMC_hinge_sf"/>
</dbReference>
<dbReference type="EMBL" id="AAGK01000002">
    <property type="protein sequence ID" value="EAN32403.1"/>
    <property type="molecule type" value="Genomic_DNA"/>
</dbReference>
<evidence type="ECO:0000259" key="14">
    <source>
        <dbReference type="SMART" id="SM00968"/>
    </source>
</evidence>
<dbReference type="FunCoup" id="Q4N620">
    <property type="interactions" value="236"/>
</dbReference>
<evidence type="ECO:0000256" key="13">
    <source>
        <dbReference type="SAM" id="MobiDB-lite"/>
    </source>
</evidence>
<feature type="region of interest" description="Disordered" evidence="13">
    <location>
        <begin position="1"/>
        <end position="21"/>
    </location>
</feature>
<evidence type="ECO:0000256" key="4">
    <source>
        <dbReference type="ARBA" id="ARBA00022741"/>
    </source>
</evidence>
<organism evidence="15 16">
    <name type="scientific">Theileria parva</name>
    <name type="common">East coast fever infection agent</name>
    <dbReference type="NCBI Taxonomy" id="5875"/>
    <lineage>
        <taxon>Eukaryota</taxon>
        <taxon>Sar</taxon>
        <taxon>Alveolata</taxon>
        <taxon>Apicomplexa</taxon>
        <taxon>Aconoidasida</taxon>
        <taxon>Piroplasmida</taxon>
        <taxon>Theileriidae</taxon>
        <taxon>Theileria</taxon>
    </lineage>
</organism>
<dbReference type="KEGG" id="tpv:TP02_0117"/>
<evidence type="ECO:0000256" key="2">
    <source>
        <dbReference type="ARBA" id="ARBA00006005"/>
    </source>
</evidence>
<dbReference type="VEuPathDB" id="PiroplasmaDB:TpMuguga_02g00117"/>
<reference evidence="15 16" key="1">
    <citation type="journal article" date="2005" name="Science">
        <title>Genome sequence of Theileria parva, a bovine pathogen that transforms lymphocytes.</title>
        <authorList>
            <person name="Gardner M.J."/>
            <person name="Bishop R."/>
            <person name="Shah T."/>
            <person name="de Villiers E.P."/>
            <person name="Carlton J.M."/>
            <person name="Hall N."/>
            <person name="Ren Q."/>
            <person name="Paulsen I.T."/>
            <person name="Pain A."/>
            <person name="Berriman M."/>
            <person name="Wilson R.J.M."/>
            <person name="Sato S."/>
            <person name="Ralph S.A."/>
            <person name="Mann D.J."/>
            <person name="Xiong Z."/>
            <person name="Shallom S.J."/>
            <person name="Weidman J."/>
            <person name="Jiang L."/>
            <person name="Lynn J."/>
            <person name="Weaver B."/>
            <person name="Shoaibi A."/>
            <person name="Domingo A.R."/>
            <person name="Wasawo D."/>
            <person name="Crabtree J."/>
            <person name="Wortman J.R."/>
            <person name="Haas B."/>
            <person name="Angiuoli S.V."/>
            <person name="Creasy T.H."/>
            <person name="Lu C."/>
            <person name="Suh B."/>
            <person name="Silva J.C."/>
            <person name="Utterback T.R."/>
            <person name="Feldblyum T.V."/>
            <person name="Pertea M."/>
            <person name="Allen J."/>
            <person name="Nierman W.C."/>
            <person name="Taracha E.L.N."/>
            <person name="Salzberg S.L."/>
            <person name="White O.R."/>
            <person name="Fitzhugh H.A."/>
            <person name="Morzaria S."/>
            <person name="Venter J.C."/>
            <person name="Fraser C.M."/>
            <person name="Nene V."/>
        </authorList>
    </citation>
    <scope>NUCLEOTIDE SEQUENCE [LARGE SCALE GENOMIC DNA]</scope>
    <source>
        <strain evidence="15 16">Muguga</strain>
    </source>
</reference>
<dbReference type="PANTHER" id="PTHR18937:SF172">
    <property type="entry name" value="STRUCTURAL MAINTENANCE OF CHROMOSOMES PROTEIN"/>
    <property type="match status" value="1"/>
</dbReference>
<dbReference type="InterPro" id="IPR024704">
    <property type="entry name" value="SMC"/>
</dbReference>
<dbReference type="SMART" id="SM00968">
    <property type="entry name" value="SMC_hinge"/>
    <property type="match status" value="1"/>
</dbReference>
<dbReference type="InterPro" id="IPR003395">
    <property type="entry name" value="RecF/RecN/SMC_N"/>
</dbReference>
<dbReference type="GO" id="GO:0016887">
    <property type="term" value="F:ATP hydrolysis activity"/>
    <property type="evidence" value="ECO:0007669"/>
    <property type="project" value="InterPro"/>
</dbReference>
<feature type="coiled-coil region" evidence="12">
    <location>
        <begin position="802"/>
        <end position="979"/>
    </location>
</feature>
<feature type="region of interest" description="Disordered" evidence="13">
    <location>
        <begin position="1071"/>
        <end position="1101"/>
    </location>
</feature>
<dbReference type="PANTHER" id="PTHR18937">
    <property type="entry name" value="STRUCTURAL MAINTENANCE OF CHROMOSOMES SMC FAMILY MEMBER"/>
    <property type="match status" value="1"/>
</dbReference>
<dbReference type="STRING" id="5875.Q4N620"/>
<dbReference type="SUPFAM" id="SSF52540">
    <property type="entry name" value="P-loop containing nucleoside triphosphate hydrolases"/>
    <property type="match status" value="1"/>
</dbReference>
<protein>
    <recommendedName>
        <fullName evidence="11">Structural maintenance of chromosomes protein</fullName>
    </recommendedName>
</protein>
<dbReference type="InParanoid" id="Q4N620"/>
<gene>
    <name evidence="15" type="ordered locus">TP02_0117</name>
</gene>
<keyword evidence="3" id="KW-0132">Cell division</keyword>
<dbReference type="GO" id="GO:0005524">
    <property type="term" value="F:ATP binding"/>
    <property type="evidence" value="ECO:0007669"/>
    <property type="project" value="UniProtKB-KW"/>
</dbReference>
<proteinExistence type="inferred from homology"/>
<dbReference type="FunFam" id="3.40.50.300:FF:000481">
    <property type="entry name" value="Structural maintenance of chromosomes 4"/>
    <property type="match status" value="1"/>
</dbReference>
<evidence type="ECO:0000256" key="12">
    <source>
        <dbReference type="SAM" id="Coils"/>
    </source>
</evidence>
<feature type="coiled-coil region" evidence="12">
    <location>
        <begin position="227"/>
        <end position="254"/>
    </location>
</feature>
<keyword evidence="6" id="KW-0067">ATP-binding</keyword>
<dbReference type="PIRSF" id="PIRSF005719">
    <property type="entry name" value="SMC"/>
    <property type="match status" value="1"/>
</dbReference>
<keyword evidence="10" id="KW-0131">Cell cycle</keyword>
<evidence type="ECO:0000256" key="11">
    <source>
        <dbReference type="PIRNR" id="PIRNR005719"/>
    </source>
</evidence>
<keyword evidence="16" id="KW-1185">Reference proteome</keyword>
<evidence type="ECO:0000313" key="16">
    <source>
        <dbReference type="Proteomes" id="UP000001949"/>
    </source>
</evidence>
<feature type="coiled-coil region" evidence="12">
    <location>
        <begin position="515"/>
        <end position="542"/>
    </location>
</feature>
<feature type="domain" description="SMC hinge" evidence="14">
    <location>
        <begin position="578"/>
        <end position="698"/>
    </location>
</feature>
<dbReference type="Pfam" id="PF02463">
    <property type="entry name" value="SMC_N"/>
    <property type="match status" value="1"/>
</dbReference>
<comment type="similarity">
    <text evidence="2">Belongs to the SMC family. SMC4 subfamily.</text>
</comment>
<sequence length="1398" mass="160190">MDESPSHTSQTKSSPHPKKFKEHVRTIGAEFRDTEGPIRRLIIHKVVLNNFKSYGGVTTIGPFHKRFTSIVGPNGSGKSNVIDAMLFVFGFRAKQIRFDKLSELIHNSKYYLNKNNGKPLQSMKVSIHFIEILDYDPDIDDYEVIEGSEMVISREVFSDNTSKYRLNGTVCTQKQISNALKSFGMDLYNNRFLILQGEVEQISQMKPKATKPDEEGLLEYLEDIIGTNQYLEQINQALEKYEELQEQYQIYFNRTMVTQNEIQDMLPGKEEAEEYLSKENLYHKYNYLLTKHELMDVQTDMDAVTDELNTIKGELKSHNEGISTVVEQKNEITKNLKKLEVEINKFSAKHREYGEEFKKLCNKDEDLRMQLLHEVKKVEEKTKLIKTLTAKIPELEKQSKNKLEESDELKKKIPNLEQELEKAEKEFDEIRKSLASESEKLMQNLQFHEKNLAPVQEKYDEVKNELGSIETNLQLIEKTLGEEENRKLTLETDLNSTKITIQANKDNLKSISDKINDCGQKTQRLMKELATLENKISETNSNLIHTKVSYESKRNEAGQNKFHNSIHDFVKKLSKTDRGIYGQFGDLVTVEDKFEKSFLAICGAFLEYFVVETPEVATKIFTQLRQNNLGKVSCIALSVISSHSNADSGQQCGKYGFLNKYVFPNSKDENYEKIVKVINYYTRDVLVVENLDEADEVSRKTNKRVVTIEGEVIEKDGRITGGGLERNLKKFKQSKKSSSSDKSEDINTIYNKMESYERELKDLKERQSGLSIEKDKNDLHLRELNFTLDATKRKINSDESYLKDLEASLSSLKSSIQNQDSQNQIKELRKKLQETQNRKDSTHEELVKKKTEVDKCLKELENVGGGSLAASKAKVAVCESNLSKLRKQIEDYREQYAILAGESQKYSRDLTRLDSDIQQHKTREKNLETQLDQLEEEASKINECLIEVNNKLNDLKSSHNELTESMKQMTNQIKEHDMLVIDLKHKQEKCEKSLSLLKNTQKQKNDKMSESKKLFYNSLKSLKTSTKSTELYISTMKLDTLSIHSNRGSKTGDDLVPTDSNLNQENDLNNHISPEYANLNHSESSNLNESTELNGTTELNGLNELNGTTELNLVNSANELNSTAELNGSNNSTDLYQLNNSDYLNGVNGINGTSEGKDLVKKEKVDDIDDLVEDVSGLNKKIQSLKAQLNTVPNLSVIDSFVEKVKEFSNRKKNLLDLQNQRDEAKLLHENLSFKRKSEFLFNFEIIANKLKEIYQMITLGGDAELELVDATEPFTEGVLFSVRPVKKSWKQIYNLSGGEKTLSSLALVFALHHYKPNPVYFMDEIDAALDFRNVSIIAQSIKERTKDAQFIIISLRNQMFEMCNKMVGIYKTFDVTKSIAINPQALNNQYSEENPQP</sequence>
<dbReference type="eggNOG" id="KOG0996">
    <property type="taxonomic scope" value="Eukaryota"/>
</dbReference>
<dbReference type="Gene3D" id="3.40.50.300">
    <property type="entry name" value="P-loop containing nucleotide triphosphate hydrolases"/>
    <property type="match status" value="2"/>
</dbReference>
<dbReference type="Pfam" id="PF06470">
    <property type="entry name" value="SMC_hinge"/>
    <property type="match status" value="1"/>
</dbReference>
<dbReference type="Gene3D" id="3.30.70.1620">
    <property type="match status" value="1"/>
</dbReference>
<evidence type="ECO:0000256" key="3">
    <source>
        <dbReference type="ARBA" id="ARBA00022618"/>
    </source>
</evidence>
<evidence type="ECO:0000256" key="1">
    <source>
        <dbReference type="ARBA" id="ARBA00004123"/>
    </source>
</evidence>
<keyword evidence="5" id="KW-0498">Mitosis</keyword>
<accession>Q4N620</accession>
<comment type="subcellular location">
    <subcellularLocation>
        <location evidence="1 11">Nucleus</location>
    </subcellularLocation>
</comment>